<keyword evidence="2" id="KW-1185">Reference proteome</keyword>
<protein>
    <submittedName>
        <fullName evidence="1">Uncharacterized protein</fullName>
    </submittedName>
</protein>
<dbReference type="EMBL" id="JANBUJ010000163">
    <property type="protein sequence ID" value="KAJ2773895.1"/>
    <property type="molecule type" value="Genomic_DNA"/>
</dbReference>
<comment type="caution">
    <text evidence="1">The sequence shown here is derived from an EMBL/GenBank/DDBJ whole genome shotgun (WGS) entry which is preliminary data.</text>
</comment>
<name>A0ACC1K5X0_9FUNG</name>
<feature type="non-terminal residue" evidence="1">
    <location>
        <position position="113"/>
    </location>
</feature>
<gene>
    <name evidence="1" type="ORF">IWQ57_001074</name>
</gene>
<proteinExistence type="predicted"/>
<dbReference type="Proteomes" id="UP001140234">
    <property type="component" value="Unassembled WGS sequence"/>
</dbReference>
<evidence type="ECO:0000313" key="1">
    <source>
        <dbReference type="EMBL" id="KAJ2773895.1"/>
    </source>
</evidence>
<evidence type="ECO:0000313" key="2">
    <source>
        <dbReference type="Proteomes" id="UP001140234"/>
    </source>
</evidence>
<accession>A0ACC1K5X0</accession>
<organism evidence="1 2">
    <name type="scientific">Coemansia nantahalensis</name>
    <dbReference type="NCBI Taxonomy" id="2789366"/>
    <lineage>
        <taxon>Eukaryota</taxon>
        <taxon>Fungi</taxon>
        <taxon>Fungi incertae sedis</taxon>
        <taxon>Zoopagomycota</taxon>
        <taxon>Kickxellomycotina</taxon>
        <taxon>Kickxellomycetes</taxon>
        <taxon>Kickxellales</taxon>
        <taxon>Kickxellaceae</taxon>
        <taxon>Coemansia</taxon>
    </lineage>
</organism>
<reference evidence="1" key="1">
    <citation type="submission" date="2022-07" db="EMBL/GenBank/DDBJ databases">
        <title>Phylogenomic reconstructions and comparative analyses of Kickxellomycotina fungi.</title>
        <authorList>
            <person name="Reynolds N.K."/>
            <person name="Stajich J.E."/>
            <person name="Barry K."/>
            <person name="Grigoriev I.V."/>
            <person name="Crous P."/>
            <person name="Smith M.E."/>
        </authorList>
    </citation>
    <scope>NUCLEOTIDE SEQUENCE</scope>
    <source>
        <strain evidence="1">CBS 109366</strain>
    </source>
</reference>
<sequence length="113" mass="13012">MADGNPPDPHETSEPSRRPSRSGQPAPAPLYAPIRPRGNPDEHRQALAEEKELVQSQALSRRRRKNASAAARMRERQREKERALIQRKNELVAQERQLQAEVDVLRAQRQQHE</sequence>